<feature type="compositionally biased region" description="Acidic residues" evidence="1">
    <location>
        <begin position="12"/>
        <end position="22"/>
    </location>
</feature>
<feature type="compositionally biased region" description="Basic and acidic residues" evidence="1">
    <location>
        <begin position="308"/>
        <end position="324"/>
    </location>
</feature>
<sequence length="324" mass="36568">MAMSNLQTENDNTVDDAPSGDDALDRDSPGRTAANIDEEIAQVLRERDRLLKQQQLETLRREVITLKNRLRGDGTSCDTTPLGDTPIPDNAGPVMNKRSVDETLPICNVRPRIRAKELLLYYGKNIKEHQNWTLDARNIFLFSPDDFPREQDKVIYAMQYLAGEPKETWFRNKTRDYSTVTWEGFAKFLLDIIEDPVNRQLHIAQMYTDAVQLPNQSVHAFDSYLGTLEAQLPPYSEDHMRTHFFTKLRPDIQAALTMYQDLPTTRSNLVALAAQLESNLRKGNAAKSKVNPSPNAHAGSKSGLSTKSAEDKDHKPTEGKAKGK</sequence>
<evidence type="ECO:0000256" key="1">
    <source>
        <dbReference type="SAM" id="MobiDB-lite"/>
    </source>
</evidence>
<keyword evidence="3" id="KW-1185">Reference proteome</keyword>
<name>A0A1W5CUC6_9LECA</name>
<accession>A0A1W5CUC6</accession>
<organism evidence="2 3">
    <name type="scientific">Lasallia pustulata</name>
    <dbReference type="NCBI Taxonomy" id="136370"/>
    <lineage>
        <taxon>Eukaryota</taxon>
        <taxon>Fungi</taxon>
        <taxon>Dikarya</taxon>
        <taxon>Ascomycota</taxon>
        <taxon>Pezizomycotina</taxon>
        <taxon>Lecanoromycetes</taxon>
        <taxon>OSLEUM clade</taxon>
        <taxon>Umbilicariomycetidae</taxon>
        <taxon>Umbilicariales</taxon>
        <taxon>Umbilicariaceae</taxon>
        <taxon>Lasallia</taxon>
    </lineage>
</organism>
<reference evidence="3" key="1">
    <citation type="submission" date="2017-03" db="EMBL/GenBank/DDBJ databases">
        <authorList>
            <person name="Sharma R."/>
            <person name="Thines M."/>
        </authorList>
    </citation>
    <scope>NUCLEOTIDE SEQUENCE [LARGE SCALE GENOMIC DNA]</scope>
</reference>
<feature type="region of interest" description="Disordered" evidence="1">
    <location>
        <begin position="282"/>
        <end position="324"/>
    </location>
</feature>
<protein>
    <submittedName>
        <fullName evidence="2">Uncharacterized protein</fullName>
    </submittedName>
</protein>
<evidence type="ECO:0000313" key="3">
    <source>
        <dbReference type="Proteomes" id="UP000192927"/>
    </source>
</evidence>
<feature type="region of interest" description="Disordered" evidence="1">
    <location>
        <begin position="1"/>
        <end position="35"/>
    </location>
</feature>
<evidence type="ECO:0000313" key="2">
    <source>
        <dbReference type="EMBL" id="SLM34504.1"/>
    </source>
</evidence>
<feature type="compositionally biased region" description="Polar residues" evidence="1">
    <location>
        <begin position="1"/>
        <end position="11"/>
    </location>
</feature>
<feature type="region of interest" description="Disordered" evidence="1">
    <location>
        <begin position="75"/>
        <end position="96"/>
    </location>
</feature>
<dbReference type="EMBL" id="FWEW01000311">
    <property type="protein sequence ID" value="SLM34504.1"/>
    <property type="molecule type" value="Genomic_DNA"/>
</dbReference>
<proteinExistence type="predicted"/>
<dbReference type="Proteomes" id="UP000192927">
    <property type="component" value="Unassembled WGS sequence"/>
</dbReference>
<dbReference type="AlphaFoldDB" id="A0A1W5CUC6"/>